<name>B9KZH4_THERP</name>
<dbReference type="FunFam" id="3.40.50.970:FF:000007">
    <property type="entry name" value="Acetolactate synthase"/>
    <property type="match status" value="1"/>
</dbReference>
<evidence type="ECO:0000256" key="3">
    <source>
        <dbReference type="RuleBase" id="RU362132"/>
    </source>
</evidence>
<organism evidence="7 8">
    <name type="scientific">Thermomicrobium roseum (strain ATCC 27502 / DSM 5159 / P-2)</name>
    <dbReference type="NCBI Taxonomy" id="309801"/>
    <lineage>
        <taxon>Bacteria</taxon>
        <taxon>Pseudomonadati</taxon>
        <taxon>Thermomicrobiota</taxon>
        <taxon>Thermomicrobia</taxon>
        <taxon>Thermomicrobiales</taxon>
        <taxon>Thermomicrobiaceae</taxon>
        <taxon>Thermomicrobium</taxon>
    </lineage>
</organism>
<dbReference type="GO" id="GO:0000287">
    <property type="term" value="F:magnesium ion binding"/>
    <property type="evidence" value="ECO:0007669"/>
    <property type="project" value="InterPro"/>
</dbReference>
<dbReference type="eggNOG" id="COG0028">
    <property type="taxonomic scope" value="Bacteria"/>
</dbReference>
<dbReference type="InterPro" id="IPR011766">
    <property type="entry name" value="TPP_enzyme_TPP-bd"/>
</dbReference>
<dbReference type="HOGENOM" id="CLU_013748_3_1_0"/>
<dbReference type="RefSeq" id="WP_012642273.1">
    <property type="nucleotide sequence ID" value="NC_011959.1"/>
</dbReference>
<evidence type="ECO:0000259" key="6">
    <source>
        <dbReference type="Pfam" id="PF02776"/>
    </source>
</evidence>
<dbReference type="GO" id="GO:0050660">
    <property type="term" value="F:flavin adenine dinucleotide binding"/>
    <property type="evidence" value="ECO:0007669"/>
    <property type="project" value="TreeGrafter"/>
</dbReference>
<evidence type="ECO:0000259" key="4">
    <source>
        <dbReference type="Pfam" id="PF00205"/>
    </source>
</evidence>
<comment type="similarity">
    <text evidence="1 3">Belongs to the TPP enzyme family.</text>
</comment>
<dbReference type="Pfam" id="PF02776">
    <property type="entry name" value="TPP_enzyme_N"/>
    <property type="match status" value="1"/>
</dbReference>
<dbReference type="GO" id="GO:0009099">
    <property type="term" value="P:L-valine biosynthetic process"/>
    <property type="evidence" value="ECO:0007669"/>
    <property type="project" value="TreeGrafter"/>
</dbReference>
<dbReference type="CDD" id="cd00568">
    <property type="entry name" value="TPP_enzymes"/>
    <property type="match status" value="1"/>
</dbReference>
<dbReference type="STRING" id="309801.trd_0894"/>
<accession>B9KZH4</accession>
<dbReference type="GO" id="GO:0003984">
    <property type="term" value="F:acetolactate synthase activity"/>
    <property type="evidence" value="ECO:0007669"/>
    <property type="project" value="TreeGrafter"/>
</dbReference>
<feature type="domain" description="Thiamine pyrophosphate enzyme central" evidence="4">
    <location>
        <begin position="189"/>
        <end position="324"/>
    </location>
</feature>
<dbReference type="Gene3D" id="3.40.50.1220">
    <property type="entry name" value="TPP-binding domain"/>
    <property type="match status" value="1"/>
</dbReference>
<dbReference type="GO" id="GO:0005948">
    <property type="term" value="C:acetolactate synthase complex"/>
    <property type="evidence" value="ECO:0007669"/>
    <property type="project" value="TreeGrafter"/>
</dbReference>
<dbReference type="GO" id="GO:0030976">
    <property type="term" value="F:thiamine pyrophosphate binding"/>
    <property type="evidence" value="ECO:0007669"/>
    <property type="project" value="InterPro"/>
</dbReference>
<evidence type="ECO:0000313" key="7">
    <source>
        <dbReference type="EMBL" id="ACM05160.1"/>
    </source>
</evidence>
<dbReference type="InterPro" id="IPR045229">
    <property type="entry name" value="TPP_enz"/>
</dbReference>
<evidence type="ECO:0000259" key="5">
    <source>
        <dbReference type="Pfam" id="PF02775"/>
    </source>
</evidence>
<dbReference type="CDD" id="cd07035">
    <property type="entry name" value="TPP_PYR_POX_like"/>
    <property type="match status" value="1"/>
</dbReference>
<feature type="domain" description="Thiamine pyrophosphate enzyme TPP-binding" evidence="5">
    <location>
        <begin position="398"/>
        <end position="540"/>
    </location>
</feature>
<dbReference type="Pfam" id="PF02775">
    <property type="entry name" value="TPP_enzyme_C"/>
    <property type="match status" value="1"/>
</dbReference>
<evidence type="ECO:0000256" key="1">
    <source>
        <dbReference type="ARBA" id="ARBA00007812"/>
    </source>
</evidence>
<dbReference type="OrthoDB" id="4494979at2"/>
<keyword evidence="8" id="KW-1185">Reference proteome</keyword>
<feature type="domain" description="Thiamine pyrophosphate enzyme N-terminal TPP-binding" evidence="6">
    <location>
        <begin position="4"/>
        <end position="117"/>
    </location>
</feature>
<evidence type="ECO:0000256" key="2">
    <source>
        <dbReference type="ARBA" id="ARBA00023052"/>
    </source>
</evidence>
<dbReference type="GO" id="GO:0009097">
    <property type="term" value="P:isoleucine biosynthetic process"/>
    <property type="evidence" value="ECO:0007669"/>
    <property type="project" value="TreeGrafter"/>
</dbReference>
<dbReference type="PANTHER" id="PTHR18968">
    <property type="entry name" value="THIAMINE PYROPHOSPHATE ENZYMES"/>
    <property type="match status" value="1"/>
</dbReference>
<dbReference type="InterPro" id="IPR029035">
    <property type="entry name" value="DHS-like_NAD/FAD-binding_dom"/>
</dbReference>
<dbReference type="SUPFAM" id="SSF52467">
    <property type="entry name" value="DHS-like NAD/FAD-binding domain"/>
    <property type="match status" value="1"/>
</dbReference>
<dbReference type="Pfam" id="PF00205">
    <property type="entry name" value="TPP_enzyme_M"/>
    <property type="match status" value="1"/>
</dbReference>
<keyword evidence="2 3" id="KW-0786">Thiamine pyrophosphate</keyword>
<dbReference type="EMBL" id="CP001275">
    <property type="protein sequence ID" value="ACM05160.1"/>
    <property type="molecule type" value="Genomic_DNA"/>
</dbReference>
<reference evidence="7 8" key="1">
    <citation type="journal article" date="2009" name="PLoS ONE">
        <title>Complete genome sequence of the aerobic CO-oxidizing thermophile Thermomicrobium roseum.</title>
        <authorList>
            <person name="Wu D."/>
            <person name="Raymond J."/>
            <person name="Wu M."/>
            <person name="Chatterji S."/>
            <person name="Ren Q."/>
            <person name="Graham J.E."/>
            <person name="Bryant D.A."/>
            <person name="Robb F."/>
            <person name="Colman A."/>
            <person name="Tallon L.J."/>
            <person name="Badger J.H."/>
            <person name="Madupu R."/>
            <person name="Ward N.L."/>
            <person name="Eisen J.A."/>
        </authorList>
    </citation>
    <scope>NUCLEOTIDE SEQUENCE [LARGE SCALE GENOMIC DNA]</scope>
    <source>
        <strain evidence="8">ATCC 27502 / DSM 5159 / P-2</strain>
    </source>
</reference>
<dbReference type="SUPFAM" id="SSF52518">
    <property type="entry name" value="Thiamin diphosphate-binding fold (THDP-binding)"/>
    <property type="match status" value="2"/>
</dbReference>
<evidence type="ECO:0000313" key="8">
    <source>
        <dbReference type="Proteomes" id="UP000000447"/>
    </source>
</evidence>
<dbReference type="Gene3D" id="3.40.50.970">
    <property type="match status" value="2"/>
</dbReference>
<dbReference type="InterPro" id="IPR012000">
    <property type="entry name" value="Thiamin_PyroP_enz_cen_dom"/>
</dbReference>
<dbReference type="PANTHER" id="PTHR18968:SF13">
    <property type="entry name" value="ACETOLACTATE SYNTHASE CATALYTIC SUBUNIT, MITOCHONDRIAL"/>
    <property type="match status" value="1"/>
</dbReference>
<dbReference type="InterPro" id="IPR029061">
    <property type="entry name" value="THDP-binding"/>
</dbReference>
<proteinExistence type="inferred from homology"/>
<gene>
    <name evidence="7" type="ordered locus">trd_0894</name>
</gene>
<dbReference type="AlphaFoldDB" id="B9KZH4"/>
<sequence length="558" mass="61389">MERTAWQILVDALQTEGISYIFGMPGSPKHLYDALYDASHVRPILVRHETAGAFMAYAFARVSGSPACCFGCPGPGVANLVPGILEAWSGCVPVLALGVRAPMRTFGMGAFQEADHVRIVRPITKWAATVEQPERTGWYVRRALTIATNGQPGPVYLEIPADIALRPVSAPPYQPALRGIRSAPDPDRIEAAVELLRRAERPLLICGSGAIASRAFDAVRTFVERLGVPLQVTPGGRGILEEEHPLFAGLVGLYRTEYPRSVWEESDLLVMVGTRMEEFQSGNWTYFPAGARLIQIDIAAEELGRNWVPDVAIQADARLALEALLQAAERAGVARREERVRELTERQRAAIAAAEGTLDPTTRPIRGKFVAATINRVFDRRTILVMENGAQDLWTYYWPYYRLRDTGAAVPPAEQTAMGLGVCGAIGAALARPDWYVVCTTGDGAFQMGMHELPTAVEHRLRVTWVIFNDQALGWPRWTQKTALGGRVIATEFAATFDFVAVAKAAGCYAERVEDPAELVRALERARKANETGQPAVIDVRVDSDEHHPSFVEFHRLR</sequence>
<dbReference type="KEGG" id="tro:trd_0894"/>
<dbReference type="Proteomes" id="UP000000447">
    <property type="component" value="Chromosome"/>
</dbReference>
<protein>
    <submittedName>
        <fullName evidence="7">Acetolactate synthase</fullName>
    </submittedName>
</protein>
<dbReference type="InterPro" id="IPR012001">
    <property type="entry name" value="Thiamin_PyroP_enz_TPP-bd_dom"/>
</dbReference>